<dbReference type="Proteomes" id="UP000663881">
    <property type="component" value="Unassembled WGS sequence"/>
</dbReference>
<protein>
    <submittedName>
        <fullName evidence="2">Uncharacterized protein</fullName>
    </submittedName>
</protein>
<dbReference type="EMBL" id="CAJOAY010002324">
    <property type="protein sequence ID" value="CAF3942673.1"/>
    <property type="molecule type" value="Genomic_DNA"/>
</dbReference>
<feature type="region of interest" description="Disordered" evidence="1">
    <location>
        <begin position="1"/>
        <end position="28"/>
    </location>
</feature>
<dbReference type="AlphaFoldDB" id="A0A819KDC5"/>
<reference evidence="2" key="1">
    <citation type="submission" date="2021-02" db="EMBL/GenBank/DDBJ databases">
        <authorList>
            <person name="Nowell W R."/>
        </authorList>
    </citation>
    <scope>NUCLEOTIDE SEQUENCE</scope>
</reference>
<name>A0A819KDC5_9BILA</name>
<accession>A0A819KDC5</accession>
<sequence>MRSNSYGNNQRPYYENNRGRGGSNSNYR</sequence>
<evidence type="ECO:0000313" key="2">
    <source>
        <dbReference type="EMBL" id="CAF3942673.1"/>
    </source>
</evidence>
<evidence type="ECO:0000256" key="1">
    <source>
        <dbReference type="SAM" id="MobiDB-lite"/>
    </source>
</evidence>
<feature type="compositionally biased region" description="Polar residues" evidence="1">
    <location>
        <begin position="1"/>
        <end position="11"/>
    </location>
</feature>
<evidence type="ECO:0000313" key="3">
    <source>
        <dbReference type="Proteomes" id="UP000663881"/>
    </source>
</evidence>
<comment type="caution">
    <text evidence="2">The sequence shown here is derived from an EMBL/GenBank/DDBJ whole genome shotgun (WGS) entry which is preliminary data.</text>
</comment>
<gene>
    <name evidence="2" type="ORF">OKA104_LOCUS26476</name>
</gene>
<feature type="non-terminal residue" evidence="2">
    <location>
        <position position="1"/>
    </location>
</feature>
<organism evidence="2 3">
    <name type="scientific">Adineta steineri</name>
    <dbReference type="NCBI Taxonomy" id="433720"/>
    <lineage>
        <taxon>Eukaryota</taxon>
        <taxon>Metazoa</taxon>
        <taxon>Spiralia</taxon>
        <taxon>Gnathifera</taxon>
        <taxon>Rotifera</taxon>
        <taxon>Eurotatoria</taxon>
        <taxon>Bdelloidea</taxon>
        <taxon>Adinetida</taxon>
        <taxon>Adinetidae</taxon>
        <taxon>Adineta</taxon>
    </lineage>
</organism>
<proteinExistence type="predicted"/>